<reference evidence="2 3" key="1">
    <citation type="submission" date="2018-07" db="EMBL/GenBank/DDBJ databases">
        <title>Whole genome sequence of Mycobacterium uberis.</title>
        <authorList>
            <person name="Benjak A."/>
        </authorList>
    </citation>
    <scope>NUCLEOTIDE SEQUENCE [LARGE SCALE GENOMIC DNA]</scope>
    <source>
        <strain evidence="2 3">Jura</strain>
    </source>
</reference>
<dbReference type="AlphaFoldDB" id="A0A3E1HDD3"/>
<feature type="non-terminal residue" evidence="2">
    <location>
        <position position="1"/>
    </location>
</feature>
<evidence type="ECO:0000313" key="3">
    <source>
        <dbReference type="Proteomes" id="UP000258522"/>
    </source>
</evidence>
<comment type="caution">
    <text evidence="2">The sequence shown here is derived from an EMBL/GenBank/DDBJ whole genome shotgun (WGS) entry which is preliminary data.</text>
</comment>
<keyword evidence="3" id="KW-1185">Reference proteome</keyword>
<protein>
    <submittedName>
        <fullName evidence="2">Uncharacterized protein</fullName>
    </submittedName>
</protein>
<dbReference type="Proteomes" id="UP000258522">
    <property type="component" value="Unassembled WGS sequence"/>
</dbReference>
<accession>A0A3E1HDD3</accession>
<organism evidence="2 3">
    <name type="scientific">Mycobacterium uberis</name>
    <dbReference type="NCBI Taxonomy" id="2162698"/>
    <lineage>
        <taxon>Bacteria</taxon>
        <taxon>Bacillati</taxon>
        <taxon>Actinomycetota</taxon>
        <taxon>Actinomycetes</taxon>
        <taxon>Mycobacteriales</taxon>
        <taxon>Mycobacteriaceae</taxon>
        <taxon>Mycobacterium</taxon>
    </lineage>
</organism>
<dbReference type="EMBL" id="QAYL01000031">
    <property type="protein sequence ID" value="RFD24305.1"/>
    <property type="molecule type" value="Genomic_DNA"/>
</dbReference>
<proteinExistence type="predicted"/>
<evidence type="ECO:0000256" key="1">
    <source>
        <dbReference type="SAM" id="MobiDB-lite"/>
    </source>
</evidence>
<gene>
    <name evidence="2" type="ORF">MUBE_13925</name>
</gene>
<name>A0A3E1HDD3_9MYCO</name>
<sequence length="75" mass="8837">QKRRLSPAFPSLRPPTQLVPPHHGYHPIRRNTSGKTYYLRKPASSKNHNETMYYLKQQLSDTIYRPLRNDTNTTT</sequence>
<feature type="region of interest" description="Disordered" evidence="1">
    <location>
        <begin position="1"/>
        <end position="31"/>
    </location>
</feature>
<evidence type="ECO:0000313" key="2">
    <source>
        <dbReference type="EMBL" id="RFD24305.1"/>
    </source>
</evidence>